<name>A0A3R8WIC9_9FLAO</name>
<sequence>MLKWFLPVLFFNVLLSNAQEELTGTQLLEKAITYHDPNGNWKSFKGKMAIIMTTLDGDTRRTLLELDLPSSYYKSTVRKGNHTVEYIIDRGECKLLLNNNAVIADRYRDSLQITCERAKKMKDYYTYLYGLPMKLKDPGTILDPKVGKKSFKGKEYLVLKVKYDEKVGSDTWYFYFDPTNYKMEVYQFYHDESKNDGEYILLSEEISVNDIKIPKVRAWYYNKDDKYLGTDDLVKANAFK</sequence>
<accession>A0A3R8WIC9</accession>
<protein>
    <recommendedName>
        <fullName evidence="3">Outer membrane lipoprotein-sorting protein</fullName>
    </recommendedName>
</protein>
<proteinExistence type="predicted"/>
<evidence type="ECO:0000313" key="2">
    <source>
        <dbReference type="Proteomes" id="UP000286990"/>
    </source>
</evidence>
<keyword evidence="2" id="KW-1185">Reference proteome</keyword>
<reference evidence="2" key="1">
    <citation type="submission" date="2018-08" db="EMBL/GenBank/DDBJ databases">
        <authorList>
            <person name="Khan S.A."/>
            <person name="J S.E."/>
        </authorList>
    </citation>
    <scope>NUCLEOTIDE SEQUENCE [LARGE SCALE GENOMIC DNA]</scope>
    <source>
        <strain evidence="2">PoM-212</strain>
    </source>
</reference>
<evidence type="ECO:0008006" key="3">
    <source>
        <dbReference type="Google" id="ProtNLM"/>
    </source>
</evidence>
<dbReference type="InterPro" id="IPR045444">
    <property type="entry name" value="DUF6503"/>
</dbReference>
<dbReference type="EMBL" id="QUSX01000001">
    <property type="protein sequence ID" value="RRQ50809.1"/>
    <property type="molecule type" value="Genomic_DNA"/>
</dbReference>
<gene>
    <name evidence="1" type="ORF">DZC72_04505</name>
</gene>
<dbReference type="AlphaFoldDB" id="A0A3R8WIC9"/>
<evidence type="ECO:0000313" key="1">
    <source>
        <dbReference type="EMBL" id="RRQ50809.1"/>
    </source>
</evidence>
<reference evidence="2" key="2">
    <citation type="submission" date="2018-12" db="EMBL/GenBank/DDBJ databases">
        <title>Maribacter lutimaris sp. nov., isolated from marine sediment.</title>
        <authorList>
            <person name="Kim K.K."/>
        </authorList>
    </citation>
    <scope>NUCLEOTIDE SEQUENCE [LARGE SCALE GENOMIC DNA]</scope>
    <source>
        <strain evidence="2">PoM-212</strain>
    </source>
</reference>
<dbReference type="Proteomes" id="UP000286990">
    <property type="component" value="Unassembled WGS sequence"/>
</dbReference>
<organism evidence="1 2">
    <name type="scientific">Maribacter algicola</name>
    <dbReference type="NCBI Taxonomy" id="2498892"/>
    <lineage>
        <taxon>Bacteria</taxon>
        <taxon>Pseudomonadati</taxon>
        <taxon>Bacteroidota</taxon>
        <taxon>Flavobacteriia</taxon>
        <taxon>Flavobacteriales</taxon>
        <taxon>Flavobacteriaceae</taxon>
        <taxon>Maribacter</taxon>
    </lineage>
</organism>
<comment type="caution">
    <text evidence="1">The sequence shown here is derived from an EMBL/GenBank/DDBJ whole genome shotgun (WGS) entry which is preliminary data.</text>
</comment>
<dbReference type="Pfam" id="PF20113">
    <property type="entry name" value="DUF6503"/>
    <property type="match status" value="1"/>
</dbReference>
<dbReference type="OrthoDB" id="1489248at2"/>